<protein>
    <recommendedName>
        <fullName evidence="2">Pseudouridine synthase RsuA/RluA-like domain-containing protein</fullName>
    </recommendedName>
</protein>
<evidence type="ECO:0000256" key="1">
    <source>
        <dbReference type="SAM" id="MobiDB-lite"/>
    </source>
</evidence>
<dbReference type="Pfam" id="PF00849">
    <property type="entry name" value="PseudoU_synth_2"/>
    <property type="match status" value="1"/>
</dbReference>
<organism evidence="3 4">
    <name type="scientific">Mortierella hygrophila</name>
    <dbReference type="NCBI Taxonomy" id="979708"/>
    <lineage>
        <taxon>Eukaryota</taxon>
        <taxon>Fungi</taxon>
        <taxon>Fungi incertae sedis</taxon>
        <taxon>Mucoromycota</taxon>
        <taxon>Mortierellomycotina</taxon>
        <taxon>Mortierellomycetes</taxon>
        <taxon>Mortierellales</taxon>
        <taxon>Mortierellaceae</taxon>
        <taxon>Mortierella</taxon>
    </lineage>
</organism>
<gene>
    <name evidence="3" type="ORF">EC957_002682</name>
</gene>
<sequence length="500" mass="55089">MLRALLKTTYSNSINIHCKNNKTTAGLSLLHSSPISFPVADKPDLHPQPQPPLNHRKRLIIKDLSVSPDEDGMRLDRFIRHRLAQEPHWTTLNNNTISKWLRKRQVKLVLPLSTIPDSHTSTGTTKHDPQLLTPGHSLESKESLDSTKTITVTTATTRTVVGQMWRIRTIVESDLVDNETGVGADQIASSSGTGQASHPTIVSSTDYLPLKDWVVYEDERIIVLNKPSGIPVQGGTGVTTSIDSSLSLLQGSYPDKPRLVHRLDRTTSGILVLARTRKAAQDLASRFREATDPNSKDDPSAPSRIQKKYFAIVGSAEPIKGPRRRSKAASSGGSFRLQGDMLMITNGKAQSIHMAPSKASKSSLATKSVWSSTTDVIIAAQNFHAGVFIRGQAGNTNFESTVLSYCMVRGFMESARLQEAPILGDTKYSDNGTRTENKKDPRIYLHMVELELKCWVATTENQGARIQNGNSYRFTEDGTLVVTAKLEDDMQRTIKRLGLS</sequence>
<feature type="domain" description="Pseudouridine synthase RsuA/RluA-like" evidence="2">
    <location>
        <begin position="221"/>
        <end position="314"/>
    </location>
</feature>
<dbReference type="InterPro" id="IPR006145">
    <property type="entry name" value="PsdUridine_synth_RsuA/RluA"/>
</dbReference>
<evidence type="ECO:0000313" key="4">
    <source>
        <dbReference type="Proteomes" id="UP000723463"/>
    </source>
</evidence>
<keyword evidence="4" id="KW-1185">Reference proteome</keyword>
<dbReference type="AlphaFoldDB" id="A0A9P6K1H4"/>
<dbReference type="InterPro" id="IPR020103">
    <property type="entry name" value="PsdUridine_synth_cat_dom_sf"/>
</dbReference>
<dbReference type="InterPro" id="IPR050188">
    <property type="entry name" value="RluA_PseudoU_synthase"/>
</dbReference>
<dbReference type="InterPro" id="IPR006224">
    <property type="entry name" value="PsdUridine_synth_RluA-like_CS"/>
</dbReference>
<dbReference type="SUPFAM" id="SSF55120">
    <property type="entry name" value="Pseudouridine synthase"/>
    <property type="match status" value="1"/>
</dbReference>
<dbReference type="GO" id="GO:0009982">
    <property type="term" value="F:pseudouridine synthase activity"/>
    <property type="evidence" value="ECO:0007669"/>
    <property type="project" value="InterPro"/>
</dbReference>
<dbReference type="EMBL" id="JAAAXW010000156">
    <property type="protein sequence ID" value="KAF9541782.1"/>
    <property type="molecule type" value="Genomic_DNA"/>
</dbReference>
<dbReference type="GO" id="GO:0003723">
    <property type="term" value="F:RNA binding"/>
    <property type="evidence" value="ECO:0007669"/>
    <property type="project" value="InterPro"/>
</dbReference>
<accession>A0A9P6K1H4</accession>
<dbReference type="GO" id="GO:0001522">
    <property type="term" value="P:pseudouridine synthesis"/>
    <property type="evidence" value="ECO:0007669"/>
    <property type="project" value="InterPro"/>
</dbReference>
<evidence type="ECO:0000313" key="3">
    <source>
        <dbReference type="EMBL" id="KAF9541782.1"/>
    </source>
</evidence>
<dbReference type="PROSITE" id="PS01129">
    <property type="entry name" value="PSI_RLU"/>
    <property type="match status" value="1"/>
</dbReference>
<name>A0A9P6K1H4_9FUNG</name>
<reference evidence="3" key="1">
    <citation type="journal article" date="2020" name="Fungal Divers.">
        <title>Resolving the Mortierellaceae phylogeny through synthesis of multi-gene phylogenetics and phylogenomics.</title>
        <authorList>
            <person name="Vandepol N."/>
            <person name="Liber J."/>
            <person name="Desiro A."/>
            <person name="Na H."/>
            <person name="Kennedy M."/>
            <person name="Barry K."/>
            <person name="Grigoriev I.V."/>
            <person name="Miller A.N."/>
            <person name="O'Donnell K."/>
            <person name="Stajich J.E."/>
            <person name="Bonito G."/>
        </authorList>
    </citation>
    <scope>NUCLEOTIDE SEQUENCE</scope>
    <source>
        <strain evidence="3">NRRL 2591</strain>
    </source>
</reference>
<dbReference type="Gene3D" id="3.30.2350.10">
    <property type="entry name" value="Pseudouridine synthase"/>
    <property type="match status" value="1"/>
</dbReference>
<comment type="caution">
    <text evidence="3">The sequence shown here is derived from an EMBL/GenBank/DDBJ whole genome shotgun (WGS) entry which is preliminary data.</text>
</comment>
<dbReference type="PANTHER" id="PTHR21600">
    <property type="entry name" value="MITOCHONDRIAL RNA PSEUDOURIDINE SYNTHASE"/>
    <property type="match status" value="1"/>
</dbReference>
<evidence type="ECO:0000259" key="2">
    <source>
        <dbReference type="Pfam" id="PF00849"/>
    </source>
</evidence>
<dbReference type="Proteomes" id="UP000723463">
    <property type="component" value="Unassembled WGS sequence"/>
</dbReference>
<feature type="region of interest" description="Disordered" evidence="1">
    <location>
        <begin position="118"/>
        <end position="145"/>
    </location>
</feature>
<proteinExistence type="predicted"/>